<reference evidence="1" key="1">
    <citation type="submission" date="2021-01" db="EMBL/GenBank/DDBJ databases">
        <authorList>
            <consortium name="Genoscope - CEA"/>
            <person name="William W."/>
        </authorList>
    </citation>
    <scope>NUCLEOTIDE SEQUENCE</scope>
</reference>
<accession>A0A8S1WZC1</accession>
<protein>
    <submittedName>
        <fullName evidence="1">Uncharacterized protein</fullName>
    </submittedName>
</protein>
<gene>
    <name evidence="1" type="ORF">POCTA_138.1.T1080215</name>
</gene>
<keyword evidence="2" id="KW-1185">Reference proteome</keyword>
<sequence length="108" mass="12768">MLLIYIYYGQECSFKCECTEWCNKQTTQLSNKIYLQVLLSNIKVANVKSKILQKSTVNVQKEIKDVLIILATNFIKLSLRYQILANYQVNFLRGLDFYQISICFNFYE</sequence>
<proteinExistence type="predicted"/>
<organism evidence="1 2">
    <name type="scientific">Paramecium octaurelia</name>
    <dbReference type="NCBI Taxonomy" id="43137"/>
    <lineage>
        <taxon>Eukaryota</taxon>
        <taxon>Sar</taxon>
        <taxon>Alveolata</taxon>
        <taxon>Ciliophora</taxon>
        <taxon>Intramacronucleata</taxon>
        <taxon>Oligohymenophorea</taxon>
        <taxon>Peniculida</taxon>
        <taxon>Parameciidae</taxon>
        <taxon>Paramecium</taxon>
    </lineage>
</organism>
<dbReference type="AlphaFoldDB" id="A0A8S1WZC1"/>
<comment type="caution">
    <text evidence="1">The sequence shown here is derived from an EMBL/GenBank/DDBJ whole genome shotgun (WGS) entry which is preliminary data.</text>
</comment>
<dbReference type="EMBL" id="CAJJDP010000108">
    <property type="protein sequence ID" value="CAD8195294.1"/>
    <property type="molecule type" value="Genomic_DNA"/>
</dbReference>
<name>A0A8S1WZC1_PAROT</name>
<evidence type="ECO:0000313" key="2">
    <source>
        <dbReference type="Proteomes" id="UP000683925"/>
    </source>
</evidence>
<dbReference type="Proteomes" id="UP000683925">
    <property type="component" value="Unassembled WGS sequence"/>
</dbReference>
<evidence type="ECO:0000313" key="1">
    <source>
        <dbReference type="EMBL" id="CAD8195294.1"/>
    </source>
</evidence>